<evidence type="ECO:0000313" key="3">
    <source>
        <dbReference type="Proteomes" id="UP001501697"/>
    </source>
</evidence>
<dbReference type="InterPro" id="IPR029032">
    <property type="entry name" value="AhpD-like"/>
</dbReference>
<comment type="caution">
    <text evidence="2">The sequence shown here is derived from an EMBL/GenBank/DDBJ whole genome shotgun (WGS) entry which is preliminary data.</text>
</comment>
<dbReference type="Gene3D" id="1.20.1290.10">
    <property type="entry name" value="AhpD-like"/>
    <property type="match status" value="1"/>
</dbReference>
<keyword evidence="3" id="KW-1185">Reference proteome</keyword>
<dbReference type="SUPFAM" id="SSF69118">
    <property type="entry name" value="AhpD-like"/>
    <property type="match status" value="1"/>
</dbReference>
<proteinExistence type="predicted"/>
<dbReference type="EMBL" id="BAAAYU010000005">
    <property type="protein sequence ID" value="GAA3634624.1"/>
    <property type="molecule type" value="Genomic_DNA"/>
</dbReference>
<feature type="domain" description="Carboxymuconolactone decarboxylase-like" evidence="1">
    <location>
        <begin position="17"/>
        <end position="92"/>
    </location>
</feature>
<gene>
    <name evidence="2" type="ORF">GCM10022200_17320</name>
</gene>
<dbReference type="InterPro" id="IPR003779">
    <property type="entry name" value="CMD-like"/>
</dbReference>
<dbReference type="Pfam" id="PF02627">
    <property type="entry name" value="CMD"/>
    <property type="match status" value="1"/>
</dbReference>
<evidence type="ECO:0000259" key="1">
    <source>
        <dbReference type="Pfam" id="PF02627"/>
    </source>
</evidence>
<dbReference type="RefSeq" id="WP_344737600.1">
    <property type="nucleotide sequence ID" value="NZ_BAAAYU010000005.1"/>
</dbReference>
<accession>A0ABP7ALC1</accession>
<dbReference type="Proteomes" id="UP001501697">
    <property type="component" value="Unassembled WGS sequence"/>
</dbReference>
<organism evidence="2 3">
    <name type="scientific">Microbacterium awajiense</name>
    <dbReference type="NCBI Taxonomy" id="415214"/>
    <lineage>
        <taxon>Bacteria</taxon>
        <taxon>Bacillati</taxon>
        <taxon>Actinomycetota</taxon>
        <taxon>Actinomycetes</taxon>
        <taxon>Micrococcales</taxon>
        <taxon>Microbacteriaceae</taxon>
        <taxon>Microbacterium</taxon>
    </lineage>
</organism>
<evidence type="ECO:0000313" key="2">
    <source>
        <dbReference type="EMBL" id="GAA3634624.1"/>
    </source>
</evidence>
<sequence>MDEITHLRRLCVNDPLLATDAGELWTIAVDSRTRALITLGALVSVGAPDPSLRAAVDDAITAGASSAQIVAVLDGLISVVGLPRVVAAAPMLAAALGHGEDITLDLPW</sequence>
<protein>
    <recommendedName>
        <fullName evidence="1">Carboxymuconolactone decarboxylase-like domain-containing protein</fullName>
    </recommendedName>
</protein>
<name>A0ABP7ALC1_9MICO</name>
<reference evidence="3" key="1">
    <citation type="journal article" date="2019" name="Int. J. Syst. Evol. Microbiol.">
        <title>The Global Catalogue of Microorganisms (GCM) 10K type strain sequencing project: providing services to taxonomists for standard genome sequencing and annotation.</title>
        <authorList>
            <consortium name="The Broad Institute Genomics Platform"/>
            <consortium name="The Broad Institute Genome Sequencing Center for Infectious Disease"/>
            <person name="Wu L."/>
            <person name="Ma J."/>
        </authorList>
    </citation>
    <scope>NUCLEOTIDE SEQUENCE [LARGE SCALE GENOMIC DNA]</scope>
    <source>
        <strain evidence="3">JCM 16544</strain>
    </source>
</reference>